<keyword evidence="1" id="KW-1133">Transmembrane helix</keyword>
<accession>A0ABT3BGB2</accession>
<protein>
    <submittedName>
        <fullName evidence="2">DNA repair protein</fullName>
    </submittedName>
</protein>
<gene>
    <name evidence="2" type="ORF">MUB52_13385</name>
</gene>
<evidence type="ECO:0000313" key="3">
    <source>
        <dbReference type="Proteomes" id="UP001208690"/>
    </source>
</evidence>
<sequence length="258" mass="28616">MQTMRPTLVATRTALQGAALTLICLATLAATTLSGLAAVGVVPWLELPLMINETAVPDGGLYLQLALTGLLLCLCVFLPTNRRVMQLESAHHSFSMRMEDVARAYATVHAADRAGAFQAPSEFDAVKERITHLRNHPDLGGLEPDILEVAAQMSRISEDLAQTYSDERMERAYDFLRQRQQEIDSFQERLDHAKALHDDIRQWANRLEVDEDIARAQLNRMAADLNELLPELDLSSSRSTNSPTAPDRVVRLSNVAAE</sequence>
<name>A0ABT3BGB2_9RHOB</name>
<comment type="caution">
    <text evidence="2">The sequence shown here is derived from an EMBL/GenBank/DDBJ whole genome shotgun (WGS) entry which is preliminary data.</text>
</comment>
<dbReference type="EMBL" id="JALIEB010000008">
    <property type="protein sequence ID" value="MCV3272424.1"/>
    <property type="molecule type" value="Genomic_DNA"/>
</dbReference>
<dbReference type="RefSeq" id="WP_263844738.1">
    <property type="nucleotide sequence ID" value="NZ_JALIEB010000008.1"/>
</dbReference>
<reference evidence="2 3" key="1">
    <citation type="submission" date="2022-04" db="EMBL/GenBank/DDBJ databases">
        <title>Roseobacter sp. WL0113 is a bacterium isolated from neritic sediment.</title>
        <authorList>
            <person name="Wang L."/>
            <person name="He W."/>
            <person name="Zhang D.-F."/>
        </authorList>
    </citation>
    <scope>NUCLEOTIDE SEQUENCE [LARGE SCALE GENOMIC DNA]</scope>
    <source>
        <strain evidence="2 3">WL0113</strain>
    </source>
</reference>
<keyword evidence="1" id="KW-0812">Transmembrane</keyword>
<proteinExistence type="predicted"/>
<keyword evidence="3" id="KW-1185">Reference proteome</keyword>
<dbReference type="Proteomes" id="UP001208690">
    <property type="component" value="Unassembled WGS sequence"/>
</dbReference>
<keyword evidence="1" id="KW-0472">Membrane</keyword>
<feature type="transmembrane region" description="Helical" evidence="1">
    <location>
        <begin position="61"/>
        <end position="79"/>
    </location>
</feature>
<evidence type="ECO:0000313" key="2">
    <source>
        <dbReference type="EMBL" id="MCV3272424.1"/>
    </source>
</evidence>
<organism evidence="2 3">
    <name type="scientific">Roseobacter sinensis</name>
    <dbReference type="NCBI Taxonomy" id="2931391"/>
    <lineage>
        <taxon>Bacteria</taxon>
        <taxon>Pseudomonadati</taxon>
        <taxon>Pseudomonadota</taxon>
        <taxon>Alphaproteobacteria</taxon>
        <taxon>Rhodobacterales</taxon>
        <taxon>Roseobacteraceae</taxon>
        <taxon>Roseobacter</taxon>
    </lineage>
</organism>
<evidence type="ECO:0000256" key="1">
    <source>
        <dbReference type="SAM" id="Phobius"/>
    </source>
</evidence>